<proteinExistence type="predicted"/>
<evidence type="ECO:0000313" key="1">
    <source>
        <dbReference type="EMBL" id="JAD27300.1"/>
    </source>
</evidence>
<dbReference type="AlphaFoldDB" id="A0A0A8YQZ8"/>
<protein>
    <submittedName>
        <fullName evidence="1">Uncharacterized protein</fullName>
    </submittedName>
</protein>
<reference evidence="1" key="2">
    <citation type="journal article" date="2015" name="Data Brief">
        <title>Shoot transcriptome of the giant reed, Arundo donax.</title>
        <authorList>
            <person name="Barrero R.A."/>
            <person name="Guerrero F.D."/>
            <person name="Moolhuijzen P."/>
            <person name="Goolsby J.A."/>
            <person name="Tidwell J."/>
            <person name="Bellgard S.E."/>
            <person name="Bellgard M.I."/>
        </authorList>
    </citation>
    <scope>NUCLEOTIDE SEQUENCE</scope>
    <source>
        <tissue evidence="1">Shoot tissue taken approximately 20 cm above the soil surface</tissue>
    </source>
</reference>
<dbReference type="EMBL" id="GBRH01270595">
    <property type="protein sequence ID" value="JAD27300.1"/>
    <property type="molecule type" value="Transcribed_RNA"/>
</dbReference>
<name>A0A0A8YQZ8_ARUDO</name>
<organism evidence="1">
    <name type="scientific">Arundo donax</name>
    <name type="common">Giant reed</name>
    <name type="synonym">Donax arundinaceus</name>
    <dbReference type="NCBI Taxonomy" id="35708"/>
    <lineage>
        <taxon>Eukaryota</taxon>
        <taxon>Viridiplantae</taxon>
        <taxon>Streptophyta</taxon>
        <taxon>Embryophyta</taxon>
        <taxon>Tracheophyta</taxon>
        <taxon>Spermatophyta</taxon>
        <taxon>Magnoliopsida</taxon>
        <taxon>Liliopsida</taxon>
        <taxon>Poales</taxon>
        <taxon>Poaceae</taxon>
        <taxon>PACMAD clade</taxon>
        <taxon>Arundinoideae</taxon>
        <taxon>Arundineae</taxon>
        <taxon>Arundo</taxon>
    </lineage>
</organism>
<reference evidence="1" key="1">
    <citation type="submission" date="2014-09" db="EMBL/GenBank/DDBJ databases">
        <authorList>
            <person name="Magalhaes I.L.F."/>
            <person name="Oliveira U."/>
            <person name="Santos F.R."/>
            <person name="Vidigal T.H.D.A."/>
            <person name="Brescovit A.D."/>
            <person name="Santos A.J."/>
        </authorList>
    </citation>
    <scope>NUCLEOTIDE SEQUENCE</scope>
    <source>
        <tissue evidence="1">Shoot tissue taken approximately 20 cm above the soil surface</tissue>
    </source>
</reference>
<sequence>MNSSTLRYLSHKIFFSLCK</sequence>
<accession>A0A0A8YQZ8</accession>